<dbReference type="KEGG" id="asd:AS9A_2175"/>
<dbReference type="RefSeq" id="WP_013806973.1">
    <property type="nucleotide sequence ID" value="NC_015564.1"/>
</dbReference>
<reference evidence="2 3" key="1">
    <citation type="journal article" date="2011" name="J. Bacteriol.">
        <title>Complete genome sequence of Amycolicicoccus subflavus DQS3-9A1T, an actinomycete isolated from crude oil-polluted soil.</title>
        <authorList>
            <person name="Cai M."/>
            <person name="Chen W.M."/>
            <person name="Nie Y."/>
            <person name="Chi C.Q."/>
            <person name="Wang Y.N."/>
            <person name="Tang Y.Q."/>
            <person name="Li G.Y."/>
            <person name="Wu X.L."/>
        </authorList>
    </citation>
    <scope>NUCLEOTIDE SEQUENCE [LARGE SCALE GENOMIC DNA]</scope>
    <source>
        <strain evidence="3">DSM 45089 / DQS3-9A1</strain>
    </source>
</reference>
<protein>
    <submittedName>
        <fullName evidence="2">Uncharacterized protein</fullName>
    </submittedName>
</protein>
<feature type="transmembrane region" description="Helical" evidence="1">
    <location>
        <begin position="12"/>
        <end position="31"/>
    </location>
</feature>
<gene>
    <name evidence="2" type="ordered locus">AS9A_2175</name>
</gene>
<name>F6EQD9_HOYSD</name>
<dbReference type="HOGENOM" id="CLU_1377218_0_0_11"/>
<evidence type="ECO:0000256" key="1">
    <source>
        <dbReference type="SAM" id="Phobius"/>
    </source>
</evidence>
<keyword evidence="1" id="KW-0812">Transmembrane</keyword>
<sequence length="184" mass="19444">MEHATGATRRVWLARVAVVLVVVPVGAFYLGPRIYDLTATPTRMHQAIEAADRYNHTLDRLTDHELVTLSAFAALDKLRQGLADVLAMEEAVSAELTALIGEISGDLQVTLDRTGADVSTLVGSLDVLADRVGALRAPVNGGSTALSDSREAMAAILDDVRATAAHVRDTRISAESAANDLSGK</sequence>
<accession>F6EQD9</accession>
<dbReference type="OrthoDB" id="4459535at2"/>
<evidence type="ECO:0000313" key="3">
    <source>
        <dbReference type="Proteomes" id="UP000009235"/>
    </source>
</evidence>
<organism evidence="2 3">
    <name type="scientific">Hoyosella subflava (strain DSM 45089 / JCM 17490 / NBRC 109087 / DQS3-9A1)</name>
    <name type="common">Amycolicicoccus subflavus</name>
    <dbReference type="NCBI Taxonomy" id="443218"/>
    <lineage>
        <taxon>Bacteria</taxon>
        <taxon>Bacillati</taxon>
        <taxon>Actinomycetota</taxon>
        <taxon>Actinomycetes</taxon>
        <taxon>Mycobacteriales</taxon>
        <taxon>Hoyosellaceae</taxon>
        <taxon>Hoyosella</taxon>
    </lineage>
</organism>
<keyword evidence="1" id="KW-1133">Transmembrane helix</keyword>
<dbReference type="STRING" id="443218.AS9A_2175"/>
<dbReference type="AlphaFoldDB" id="F6EQD9"/>
<keyword evidence="3" id="KW-1185">Reference proteome</keyword>
<dbReference type="EMBL" id="CP002786">
    <property type="protein sequence ID" value="AEF40624.1"/>
    <property type="molecule type" value="Genomic_DNA"/>
</dbReference>
<keyword evidence="1" id="KW-0472">Membrane</keyword>
<proteinExistence type="predicted"/>
<dbReference type="Proteomes" id="UP000009235">
    <property type="component" value="Chromosome"/>
</dbReference>
<evidence type="ECO:0000313" key="2">
    <source>
        <dbReference type="EMBL" id="AEF40624.1"/>
    </source>
</evidence>